<dbReference type="EMBL" id="CM037014">
    <property type="protein sequence ID" value="KAH7686313.1"/>
    <property type="molecule type" value="Genomic_DNA"/>
</dbReference>
<comment type="caution">
    <text evidence="1">The sequence shown here is derived from an EMBL/GenBank/DDBJ whole genome shotgun (WGS) entry which is preliminary data.</text>
</comment>
<accession>A0ACB7WEU5</accession>
<keyword evidence="2" id="KW-1185">Reference proteome</keyword>
<dbReference type="Proteomes" id="UP000827976">
    <property type="component" value="Chromosome 4"/>
</dbReference>
<sequence>MEEFYESEIMWPEINSDRRKQATHIVSTTVSLNKSTKLDHRTDAINIPVKWQGSLHEYNIDDDELISRNSEMIPPHILAERRRKTEKMAFSLCSGQGRTLKGRDLKHVRNAVLRMTGYLEG</sequence>
<organism evidence="1 2">
    <name type="scientific">Dioscorea alata</name>
    <name type="common">Purple yam</name>
    <dbReference type="NCBI Taxonomy" id="55571"/>
    <lineage>
        <taxon>Eukaryota</taxon>
        <taxon>Viridiplantae</taxon>
        <taxon>Streptophyta</taxon>
        <taxon>Embryophyta</taxon>
        <taxon>Tracheophyta</taxon>
        <taxon>Spermatophyta</taxon>
        <taxon>Magnoliopsida</taxon>
        <taxon>Liliopsida</taxon>
        <taxon>Dioscoreales</taxon>
        <taxon>Dioscoreaceae</taxon>
        <taxon>Dioscorea</taxon>
    </lineage>
</organism>
<name>A0ACB7WEU5_DIOAL</name>
<evidence type="ECO:0000313" key="1">
    <source>
        <dbReference type="EMBL" id="KAH7686313.1"/>
    </source>
</evidence>
<reference evidence="2" key="1">
    <citation type="journal article" date="2022" name="Nat. Commun.">
        <title>Chromosome evolution and the genetic basis of agronomically important traits in greater yam.</title>
        <authorList>
            <person name="Bredeson J.V."/>
            <person name="Lyons J.B."/>
            <person name="Oniyinde I.O."/>
            <person name="Okereke N.R."/>
            <person name="Kolade O."/>
            <person name="Nnabue I."/>
            <person name="Nwadili C.O."/>
            <person name="Hribova E."/>
            <person name="Parker M."/>
            <person name="Nwogha J."/>
            <person name="Shu S."/>
            <person name="Carlson J."/>
            <person name="Kariba R."/>
            <person name="Muthemba S."/>
            <person name="Knop K."/>
            <person name="Barton G.J."/>
            <person name="Sherwood A.V."/>
            <person name="Lopez-Montes A."/>
            <person name="Asiedu R."/>
            <person name="Jamnadass R."/>
            <person name="Muchugi A."/>
            <person name="Goodstein D."/>
            <person name="Egesi C.N."/>
            <person name="Featherston J."/>
            <person name="Asfaw A."/>
            <person name="Simpson G.G."/>
            <person name="Dolezel J."/>
            <person name="Hendre P.S."/>
            <person name="Van Deynze A."/>
            <person name="Kumar P.L."/>
            <person name="Obidiegwu J.E."/>
            <person name="Bhattacharjee R."/>
            <person name="Rokhsar D.S."/>
        </authorList>
    </citation>
    <scope>NUCLEOTIDE SEQUENCE [LARGE SCALE GENOMIC DNA]</scope>
    <source>
        <strain evidence="2">cv. TDa95/00328</strain>
    </source>
</reference>
<proteinExistence type="predicted"/>
<gene>
    <name evidence="1" type="ORF">IHE45_04G097400</name>
</gene>
<protein>
    <submittedName>
        <fullName evidence="1">Senescence regulator S40 protein</fullName>
    </submittedName>
</protein>
<evidence type="ECO:0000313" key="2">
    <source>
        <dbReference type="Proteomes" id="UP000827976"/>
    </source>
</evidence>